<evidence type="ECO:0000313" key="3">
    <source>
        <dbReference type="Proteomes" id="UP001243330"/>
    </source>
</evidence>
<evidence type="ECO:0000256" key="1">
    <source>
        <dbReference type="SAM" id="MobiDB-lite"/>
    </source>
</evidence>
<reference evidence="2" key="1">
    <citation type="submission" date="2023-01" db="EMBL/GenBank/DDBJ databases">
        <title>Colletotrichum chrysophilum M932 genome sequence.</title>
        <authorList>
            <person name="Baroncelli R."/>
        </authorList>
    </citation>
    <scope>NUCLEOTIDE SEQUENCE</scope>
    <source>
        <strain evidence="2">M932</strain>
    </source>
</reference>
<feature type="compositionally biased region" description="Basic and acidic residues" evidence="1">
    <location>
        <begin position="16"/>
        <end position="25"/>
    </location>
</feature>
<feature type="compositionally biased region" description="Polar residues" evidence="1">
    <location>
        <begin position="58"/>
        <end position="68"/>
    </location>
</feature>
<name>A0AAD9ED44_9PEZI</name>
<organism evidence="2 3">
    <name type="scientific">Colletotrichum chrysophilum</name>
    <dbReference type="NCBI Taxonomy" id="1836956"/>
    <lineage>
        <taxon>Eukaryota</taxon>
        <taxon>Fungi</taxon>
        <taxon>Dikarya</taxon>
        <taxon>Ascomycota</taxon>
        <taxon>Pezizomycotina</taxon>
        <taxon>Sordariomycetes</taxon>
        <taxon>Hypocreomycetidae</taxon>
        <taxon>Glomerellales</taxon>
        <taxon>Glomerellaceae</taxon>
        <taxon>Colletotrichum</taxon>
        <taxon>Colletotrichum gloeosporioides species complex</taxon>
    </lineage>
</organism>
<feature type="compositionally biased region" description="Polar residues" evidence="1">
    <location>
        <begin position="1"/>
        <end position="14"/>
    </location>
</feature>
<feature type="region of interest" description="Disordered" evidence="1">
    <location>
        <begin position="1"/>
        <end position="74"/>
    </location>
</feature>
<keyword evidence="3" id="KW-1185">Reference proteome</keyword>
<comment type="caution">
    <text evidence="2">The sequence shown here is derived from an EMBL/GenBank/DDBJ whole genome shotgun (WGS) entry which is preliminary data.</text>
</comment>
<sequence length="74" mass="8560">MPATPTTKSPSYLPSHNERYQKVDQPDTNNQQQQQQQQQIVIRQQDVGAKVASKRTQRTPTIESSAKQQQRELR</sequence>
<dbReference type="EMBL" id="JAQOWY010000550">
    <property type="protein sequence ID" value="KAK1840556.1"/>
    <property type="molecule type" value="Genomic_DNA"/>
</dbReference>
<dbReference type="AlphaFoldDB" id="A0AAD9ED44"/>
<feature type="compositionally biased region" description="Low complexity" evidence="1">
    <location>
        <begin position="31"/>
        <end position="45"/>
    </location>
</feature>
<accession>A0AAD9ED44</accession>
<protein>
    <submittedName>
        <fullName evidence="2">Uncharacterized protein</fullName>
    </submittedName>
</protein>
<gene>
    <name evidence="2" type="ORF">CCHR01_16806</name>
</gene>
<evidence type="ECO:0000313" key="2">
    <source>
        <dbReference type="EMBL" id="KAK1840556.1"/>
    </source>
</evidence>
<proteinExistence type="predicted"/>
<dbReference type="Proteomes" id="UP001243330">
    <property type="component" value="Unassembled WGS sequence"/>
</dbReference>